<dbReference type="Pfam" id="PF01963">
    <property type="entry name" value="TraB_PrgY_gumN"/>
    <property type="match status" value="1"/>
</dbReference>
<proteinExistence type="predicted"/>
<dbReference type="CDD" id="cd14789">
    <property type="entry name" value="Tiki"/>
    <property type="match status" value="1"/>
</dbReference>
<evidence type="ECO:0000256" key="1">
    <source>
        <dbReference type="SAM" id="SignalP"/>
    </source>
</evidence>
<feature type="chain" id="PRO_5014695876" description="TraB family protein" evidence="1">
    <location>
        <begin position="21"/>
        <end position="330"/>
    </location>
</feature>
<dbReference type="OrthoDB" id="9806326at2"/>
<evidence type="ECO:0000313" key="2">
    <source>
        <dbReference type="EMBL" id="PJI84624.1"/>
    </source>
</evidence>
<dbReference type="RefSeq" id="WP_100369612.1">
    <property type="nucleotide sequence ID" value="NZ_PGTY01000004.1"/>
</dbReference>
<organism evidence="2 3">
    <name type="scientific">Yoonia maricola</name>
    <dbReference type="NCBI Taxonomy" id="420999"/>
    <lineage>
        <taxon>Bacteria</taxon>
        <taxon>Pseudomonadati</taxon>
        <taxon>Pseudomonadota</taxon>
        <taxon>Alphaproteobacteria</taxon>
        <taxon>Rhodobacterales</taxon>
        <taxon>Paracoccaceae</taxon>
        <taxon>Yoonia</taxon>
    </lineage>
</organism>
<dbReference type="Proteomes" id="UP000228531">
    <property type="component" value="Unassembled WGS sequence"/>
</dbReference>
<dbReference type="PANTHER" id="PTHR40590">
    <property type="entry name" value="CYTOPLASMIC PROTEIN-RELATED"/>
    <property type="match status" value="1"/>
</dbReference>
<dbReference type="PROSITE" id="PS51257">
    <property type="entry name" value="PROKAR_LIPOPROTEIN"/>
    <property type="match status" value="1"/>
</dbReference>
<accession>A0A2M8W111</accession>
<comment type="caution">
    <text evidence="2">The sequence shown here is derived from an EMBL/GenBank/DDBJ whole genome shotgun (WGS) entry which is preliminary data.</text>
</comment>
<sequence>MFLRTAATAFFALTALPAAAACVGESYLDRMTPDQQTQLSAAVADMPYAEGLIWTATKDDATITAVGTMHIYDPRLDALRAELADTIAGADLVMLEATPEEEALLQQLITTDPSRLFIVEGPTLPELVDEDTWQLIAAAATERGIPSFMAAKMQPWYLSLTLAVPSCAMSDMMQGMRGLDHMIIEDAQAAGVPMQAVEPYTTLFDLFDDDSFDEQIDMLRVSMLVPELQEQMFVAMLDRYFAEDVGRLWEMSRIAMTDVPDLAPAEANAMFDEMEESLLITRNRNWIPVITEAATRHDDIIVAVGAGHLIGNDGVLQLLENEGWAIVRGN</sequence>
<dbReference type="InterPro" id="IPR047111">
    <property type="entry name" value="YbaP-like"/>
</dbReference>
<evidence type="ECO:0008006" key="4">
    <source>
        <dbReference type="Google" id="ProtNLM"/>
    </source>
</evidence>
<evidence type="ECO:0000313" key="3">
    <source>
        <dbReference type="Proteomes" id="UP000228531"/>
    </source>
</evidence>
<feature type="signal peptide" evidence="1">
    <location>
        <begin position="1"/>
        <end position="20"/>
    </location>
</feature>
<protein>
    <recommendedName>
        <fullName evidence="4">TraB family protein</fullName>
    </recommendedName>
</protein>
<keyword evidence="1" id="KW-0732">Signal</keyword>
<dbReference type="InterPro" id="IPR002816">
    <property type="entry name" value="TraB/PrgY/GumN_fam"/>
</dbReference>
<name>A0A2M8W111_9RHOB</name>
<dbReference type="EMBL" id="PGTY01000004">
    <property type="protein sequence ID" value="PJI84624.1"/>
    <property type="molecule type" value="Genomic_DNA"/>
</dbReference>
<reference evidence="2 3" key="1">
    <citation type="submission" date="2017-11" db="EMBL/GenBank/DDBJ databases">
        <title>Genomic Encyclopedia of Archaeal and Bacterial Type Strains, Phase II (KMG-II): From Individual Species to Whole Genera.</title>
        <authorList>
            <person name="Goeker M."/>
        </authorList>
    </citation>
    <scope>NUCLEOTIDE SEQUENCE [LARGE SCALE GENOMIC DNA]</scope>
    <source>
        <strain evidence="2 3">DSM 29128</strain>
    </source>
</reference>
<dbReference type="PANTHER" id="PTHR40590:SF1">
    <property type="entry name" value="CYTOPLASMIC PROTEIN"/>
    <property type="match status" value="1"/>
</dbReference>
<gene>
    <name evidence="2" type="ORF">BC777_3685</name>
</gene>
<dbReference type="AlphaFoldDB" id="A0A2M8W111"/>
<keyword evidence="3" id="KW-1185">Reference proteome</keyword>